<keyword evidence="1" id="KW-0732">Signal</keyword>
<dbReference type="Pfam" id="PF14109">
    <property type="entry name" value="GldH_lipo"/>
    <property type="match status" value="1"/>
</dbReference>
<dbReference type="EMBL" id="SNYF01000005">
    <property type="protein sequence ID" value="TDQ18452.1"/>
    <property type="molecule type" value="Genomic_DNA"/>
</dbReference>
<proteinExistence type="predicted"/>
<dbReference type="InterPro" id="IPR020018">
    <property type="entry name" value="Motility-assoc_lipoprot_GldH"/>
</dbReference>
<feature type="signal peptide" evidence="1">
    <location>
        <begin position="1"/>
        <end position="20"/>
    </location>
</feature>
<organism evidence="2 3">
    <name type="scientific">Algoriphagus boseongensis</name>
    <dbReference type="NCBI Taxonomy" id="1442587"/>
    <lineage>
        <taxon>Bacteria</taxon>
        <taxon>Pseudomonadati</taxon>
        <taxon>Bacteroidota</taxon>
        <taxon>Cytophagia</taxon>
        <taxon>Cytophagales</taxon>
        <taxon>Cyclobacteriaceae</taxon>
        <taxon>Algoriphagus</taxon>
    </lineage>
</organism>
<dbReference type="RefSeq" id="WP_133551895.1">
    <property type="nucleotide sequence ID" value="NZ_SNYF01000005.1"/>
</dbReference>
<sequence>MKTRNKLVIWGLLLSFGALVSCDGNRAFEEFHAFPGETWTLTDTVKFELNKEPNELGETLIGVRFNENYPFSNLYVNFWVNDSSGNVLETKLLNIPLFDSKSGKPIGKGFGDTFTKFDTLRFPLNEKGRSITILQYMRKEEVEGIEAIGIKILKK</sequence>
<reference evidence="2 3" key="1">
    <citation type="submission" date="2019-03" db="EMBL/GenBank/DDBJ databases">
        <title>Genomic Encyclopedia of Type Strains, Phase III (KMG-III): the genomes of soil and plant-associated and newly described type strains.</title>
        <authorList>
            <person name="Whitman W."/>
        </authorList>
    </citation>
    <scope>NUCLEOTIDE SEQUENCE [LARGE SCALE GENOMIC DNA]</scope>
    <source>
        <strain evidence="2 3">CECT 8446</strain>
    </source>
</reference>
<keyword evidence="3" id="KW-1185">Reference proteome</keyword>
<accession>A0A4R6T9C1</accession>
<evidence type="ECO:0000313" key="3">
    <source>
        <dbReference type="Proteomes" id="UP000294535"/>
    </source>
</evidence>
<gene>
    <name evidence="2" type="ORF">DFQ04_0254</name>
</gene>
<evidence type="ECO:0000313" key="2">
    <source>
        <dbReference type="EMBL" id="TDQ18452.1"/>
    </source>
</evidence>
<dbReference type="PROSITE" id="PS51257">
    <property type="entry name" value="PROKAR_LIPOPROTEIN"/>
    <property type="match status" value="1"/>
</dbReference>
<keyword evidence="2" id="KW-0449">Lipoprotein</keyword>
<comment type="caution">
    <text evidence="2">The sequence shown here is derived from an EMBL/GenBank/DDBJ whole genome shotgun (WGS) entry which is preliminary data.</text>
</comment>
<name>A0A4R6T9C1_9BACT</name>
<protein>
    <submittedName>
        <fullName evidence="2">Gliding motility-associated lipoprotein GldH</fullName>
    </submittedName>
</protein>
<dbReference type="Proteomes" id="UP000294535">
    <property type="component" value="Unassembled WGS sequence"/>
</dbReference>
<feature type="chain" id="PRO_5020420926" evidence="1">
    <location>
        <begin position="21"/>
        <end position="155"/>
    </location>
</feature>
<evidence type="ECO:0000256" key="1">
    <source>
        <dbReference type="SAM" id="SignalP"/>
    </source>
</evidence>
<dbReference type="OrthoDB" id="982482at2"/>
<dbReference type="AlphaFoldDB" id="A0A4R6T9C1"/>